<gene>
    <name evidence="2" type="ORF">CAPTEDRAFT_202898</name>
</gene>
<organism evidence="2">
    <name type="scientific">Capitella teleta</name>
    <name type="common">Polychaete worm</name>
    <dbReference type="NCBI Taxonomy" id="283909"/>
    <lineage>
        <taxon>Eukaryota</taxon>
        <taxon>Metazoa</taxon>
        <taxon>Spiralia</taxon>
        <taxon>Lophotrochozoa</taxon>
        <taxon>Annelida</taxon>
        <taxon>Polychaeta</taxon>
        <taxon>Sedentaria</taxon>
        <taxon>Scolecida</taxon>
        <taxon>Capitellidae</taxon>
        <taxon>Capitella</taxon>
    </lineage>
</organism>
<keyword evidence="1" id="KW-0175">Coiled coil</keyword>
<evidence type="ECO:0000256" key="1">
    <source>
        <dbReference type="SAM" id="Coils"/>
    </source>
</evidence>
<feature type="coiled-coil region" evidence="1">
    <location>
        <begin position="243"/>
        <end position="291"/>
    </location>
</feature>
<dbReference type="EMBL" id="AMQN01010871">
    <property type="status" value="NOT_ANNOTATED_CDS"/>
    <property type="molecule type" value="Genomic_DNA"/>
</dbReference>
<dbReference type="OMA" id="FMTELYE"/>
<accession>R7U1J0</accession>
<reference evidence="3" key="3">
    <citation type="submission" date="2015-06" db="UniProtKB">
        <authorList>
            <consortium name="EnsemblMetazoa"/>
        </authorList>
    </citation>
    <scope>IDENTIFICATION</scope>
</reference>
<dbReference type="OrthoDB" id="6288024at2759"/>
<dbReference type="Proteomes" id="UP000014760">
    <property type="component" value="Unassembled WGS sequence"/>
</dbReference>
<reference evidence="2 4" key="2">
    <citation type="journal article" date="2013" name="Nature">
        <title>Insights into bilaterian evolution from three spiralian genomes.</title>
        <authorList>
            <person name="Simakov O."/>
            <person name="Marletaz F."/>
            <person name="Cho S.J."/>
            <person name="Edsinger-Gonzales E."/>
            <person name="Havlak P."/>
            <person name="Hellsten U."/>
            <person name="Kuo D.H."/>
            <person name="Larsson T."/>
            <person name="Lv J."/>
            <person name="Arendt D."/>
            <person name="Savage R."/>
            <person name="Osoegawa K."/>
            <person name="de Jong P."/>
            <person name="Grimwood J."/>
            <person name="Chapman J.A."/>
            <person name="Shapiro H."/>
            <person name="Aerts A."/>
            <person name="Otillar R.P."/>
            <person name="Terry A.Y."/>
            <person name="Boore J.L."/>
            <person name="Grigoriev I.V."/>
            <person name="Lindberg D.R."/>
            <person name="Seaver E.C."/>
            <person name="Weisblat D.A."/>
            <person name="Putnam N.H."/>
            <person name="Rokhsar D.S."/>
        </authorList>
    </citation>
    <scope>NUCLEOTIDE SEQUENCE</scope>
    <source>
        <strain evidence="2 4">I ESC-2004</strain>
    </source>
</reference>
<protein>
    <submittedName>
        <fullName evidence="2 3">Uncharacterized protein</fullName>
    </submittedName>
</protein>
<dbReference type="AlphaFoldDB" id="R7U1J0"/>
<evidence type="ECO:0000313" key="2">
    <source>
        <dbReference type="EMBL" id="ELT97531.1"/>
    </source>
</evidence>
<evidence type="ECO:0000313" key="4">
    <source>
        <dbReference type="Proteomes" id="UP000014760"/>
    </source>
</evidence>
<reference evidence="4" key="1">
    <citation type="submission" date="2012-12" db="EMBL/GenBank/DDBJ databases">
        <authorList>
            <person name="Hellsten U."/>
            <person name="Grimwood J."/>
            <person name="Chapman J.A."/>
            <person name="Shapiro H."/>
            <person name="Aerts A."/>
            <person name="Otillar R.P."/>
            <person name="Terry A.Y."/>
            <person name="Boore J.L."/>
            <person name="Simakov O."/>
            <person name="Marletaz F."/>
            <person name="Cho S.-J."/>
            <person name="Edsinger-Gonzales E."/>
            <person name="Havlak P."/>
            <person name="Kuo D.-H."/>
            <person name="Larsson T."/>
            <person name="Lv J."/>
            <person name="Arendt D."/>
            <person name="Savage R."/>
            <person name="Osoegawa K."/>
            <person name="de Jong P."/>
            <person name="Lindberg D.R."/>
            <person name="Seaver E.C."/>
            <person name="Weisblat D.A."/>
            <person name="Putnam N.H."/>
            <person name="Grigoriev I.V."/>
            <person name="Rokhsar D.S."/>
        </authorList>
    </citation>
    <scope>NUCLEOTIDE SEQUENCE</scope>
    <source>
        <strain evidence="4">I ESC-2004</strain>
    </source>
</reference>
<dbReference type="EMBL" id="KB308542">
    <property type="protein sequence ID" value="ELT97531.1"/>
    <property type="molecule type" value="Genomic_DNA"/>
</dbReference>
<proteinExistence type="predicted"/>
<evidence type="ECO:0000313" key="3">
    <source>
        <dbReference type="EnsemblMetazoa" id="CapteP202898"/>
    </source>
</evidence>
<sequence>MSIFCKGDKGIISMESSLVEHALDQMLTLPNAMNEVASHQRDQACTLLLLQKELASNEEKLDKGILVCPFLQYFKLLLVHFQINKVLGRVTMKGEEVSSLQRKILLTQEEAGRLSGSITEAQKENSSLLEEFCELEFEAKRLQQDLQDQHRIQKIYEVKMISHKNKVHKMEKVCDEFKALSKKEVDIRELQERQKELSNYSNYHDSMQEEIHHQKNMVVALRGKTDEIKSEIKHIDGERMKIMQEVEVLKKRNAAQLRRLKRQLNEVQGRKAQSTRQANQLQRRIEVLKHELSLRK</sequence>
<name>R7U1J0_CAPTE</name>
<keyword evidence="4" id="KW-1185">Reference proteome</keyword>
<dbReference type="EnsemblMetazoa" id="CapteT202898">
    <property type="protein sequence ID" value="CapteP202898"/>
    <property type="gene ID" value="CapteG202898"/>
</dbReference>
<dbReference type="HOGENOM" id="CLU_940874_0_0_1"/>